<dbReference type="Proteomes" id="UP001189429">
    <property type="component" value="Unassembled WGS sequence"/>
</dbReference>
<keyword evidence="1" id="KW-0472">Membrane</keyword>
<protein>
    <submittedName>
        <fullName evidence="2">Uncharacterized protein</fullName>
    </submittedName>
</protein>
<keyword evidence="3" id="KW-1185">Reference proteome</keyword>
<keyword evidence="1" id="KW-0812">Transmembrane</keyword>
<evidence type="ECO:0000313" key="2">
    <source>
        <dbReference type="EMBL" id="CAK0886176.1"/>
    </source>
</evidence>
<feature type="non-terminal residue" evidence="2">
    <location>
        <position position="131"/>
    </location>
</feature>
<organism evidence="2 3">
    <name type="scientific">Prorocentrum cordatum</name>
    <dbReference type="NCBI Taxonomy" id="2364126"/>
    <lineage>
        <taxon>Eukaryota</taxon>
        <taxon>Sar</taxon>
        <taxon>Alveolata</taxon>
        <taxon>Dinophyceae</taxon>
        <taxon>Prorocentrales</taxon>
        <taxon>Prorocentraceae</taxon>
        <taxon>Prorocentrum</taxon>
    </lineage>
</organism>
<comment type="caution">
    <text evidence="2">The sequence shown here is derived from an EMBL/GenBank/DDBJ whole genome shotgun (WGS) entry which is preliminary data.</text>
</comment>
<keyword evidence="1" id="KW-1133">Transmembrane helix</keyword>
<name>A0ABN9WI61_9DINO</name>
<proteinExistence type="predicted"/>
<sequence length="131" mass="14170">MQDDIHRPSHCPSLLDTIVGKAAGTCSIANRRSAAADMLDSVCYVFLLTLSVLASVLAATSEARLSALRVRVDGQDGRLAGLGERAEAAGQQAQDVARQVSLQQREDILSETDCQLRIVRQRMDTLSELCE</sequence>
<dbReference type="EMBL" id="CAUYUJ010018767">
    <property type="protein sequence ID" value="CAK0886176.1"/>
    <property type="molecule type" value="Genomic_DNA"/>
</dbReference>
<evidence type="ECO:0000313" key="3">
    <source>
        <dbReference type="Proteomes" id="UP001189429"/>
    </source>
</evidence>
<evidence type="ECO:0000256" key="1">
    <source>
        <dbReference type="SAM" id="Phobius"/>
    </source>
</evidence>
<feature type="transmembrane region" description="Helical" evidence="1">
    <location>
        <begin position="41"/>
        <end position="59"/>
    </location>
</feature>
<gene>
    <name evidence="2" type="ORF">PCOR1329_LOCUS67587</name>
</gene>
<reference evidence="2" key="1">
    <citation type="submission" date="2023-10" db="EMBL/GenBank/DDBJ databases">
        <authorList>
            <person name="Chen Y."/>
            <person name="Shah S."/>
            <person name="Dougan E. K."/>
            <person name="Thang M."/>
            <person name="Chan C."/>
        </authorList>
    </citation>
    <scope>NUCLEOTIDE SEQUENCE [LARGE SCALE GENOMIC DNA]</scope>
</reference>
<accession>A0ABN9WI61</accession>